<feature type="compositionally biased region" description="Basic and acidic residues" evidence="9">
    <location>
        <begin position="290"/>
        <end position="301"/>
    </location>
</feature>
<proteinExistence type="inferred from homology"/>
<keyword evidence="13" id="KW-1185">Reference proteome</keyword>
<evidence type="ECO:0000256" key="7">
    <source>
        <dbReference type="ARBA" id="ARBA00022989"/>
    </source>
</evidence>
<feature type="transmembrane region" description="Helical" evidence="10">
    <location>
        <begin position="88"/>
        <end position="106"/>
    </location>
</feature>
<dbReference type="AlphaFoldDB" id="A0A3N5CRL5"/>
<dbReference type="CDD" id="cd04212">
    <property type="entry name" value="CuRO_UO_II"/>
    <property type="match status" value="1"/>
</dbReference>
<dbReference type="InterPro" id="IPR008972">
    <property type="entry name" value="Cupredoxin"/>
</dbReference>
<dbReference type="InterPro" id="IPR010514">
    <property type="entry name" value="COX_ARM"/>
</dbReference>
<keyword evidence="5 10" id="KW-0812">Transmembrane</keyword>
<keyword evidence="8 10" id="KW-0472">Membrane</keyword>
<evidence type="ECO:0000313" key="12">
    <source>
        <dbReference type="EMBL" id="RPF71783.1"/>
    </source>
</evidence>
<comment type="caution">
    <text evidence="12">The sequence shown here is derived from an EMBL/GenBank/DDBJ whole genome shotgun (WGS) entry which is preliminary data.</text>
</comment>
<keyword evidence="3" id="KW-0813">Transport</keyword>
<comment type="subcellular location">
    <subcellularLocation>
        <location evidence="1">Cell membrane</location>
        <topology evidence="1">Multi-pass membrane protein</topology>
    </subcellularLocation>
</comment>
<dbReference type="InterPro" id="IPR002429">
    <property type="entry name" value="CcO_II-like_C"/>
</dbReference>
<comment type="similarity">
    <text evidence="2">Belongs to the cytochrome c oxidase subunit 2 family.</text>
</comment>
<dbReference type="Proteomes" id="UP000275232">
    <property type="component" value="Unassembled WGS sequence"/>
</dbReference>
<dbReference type="EMBL" id="RPFZ01000001">
    <property type="protein sequence ID" value="RPF71783.1"/>
    <property type="molecule type" value="Genomic_DNA"/>
</dbReference>
<dbReference type="PROSITE" id="PS51257">
    <property type="entry name" value="PROKAR_LIPOPROTEIN"/>
    <property type="match status" value="1"/>
</dbReference>
<dbReference type="PROSITE" id="PS50857">
    <property type="entry name" value="COX2_CUA"/>
    <property type="match status" value="1"/>
</dbReference>
<evidence type="ECO:0000256" key="10">
    <source>
        <dbReference type="SAM" id="Phobius"/>
    </source>
</evidence>
<keyword evidence="4" id="KW-1003">Cell membrane</keyword>
<protein>
    <submittedName>
        <fullName evidence="12">Cytochrome ubiquinol oxidase subunit II</fullName>
    </submittedName>
</protein>
<evidence type="ECO:0000256" key="2">
    <source>
        <dbReference type="ARBA" id="ARBA00007866"/>
    </source>
</evidence>
<feature type="transmembrane region" description="Helical" evidence="10">
    <location>
        <begin position="47"/>
        <end position="67"/>
    </location>
</feature>
<dbReference type="InterPro" id="IPR036257">
    <property type="entry name" value="Cyt_c_oxidase_su2_TM_sf"/>
</dbReference>
<name>A0A3N5CRL5_9SPHN</name>
<dbReference type="PANTHER" id="PTHR22888">
    <property type="entry name" value="CYTOCHROME C OXIDASE, SUBUNIT II"/>
    <property type="match status" value="1"/>
</dbReference>
<evidence type="ECO:0000256" key="5">
    <source>
        <dbReference type="ARBA" id="ARBA00022692"/>
    </source>
</evidence>
<evidence type="ECO:0000256" key="6">
    <source>
        <dbReference type="ARBA" id="ARBA00022982"/>
    </source>
</evidence>
<evidence type="ECO:0000313" key="13">
    <source>
        <dbReference type="Proteomes" id="UP000275232"/>
    </source>
</evidence>
<dbReference type="PANTHER" id="PTHR22888:SF18">
    <property type="entry name" value="CYTOCHROME BO(3) UBIQUINOL OXIDASE SUBUNIT 2"/>
    <property type="match status" value="1"/>
</dbReference>
<dbReference type="SUPFAM" id="SSF81464">
    <property type="entry name" value="Cytochrome c oxidase subunit II-like, transmembrane region"/>
    <property type="match status" value="1"/>
</dbReference>
<evidence type="ECO:0000259" key="11">
    <source>
        <dbReference type="PROSITE" id="PS50857"/>
    </source>
</evidence>
<dbReference type="InterPro" id="IPR045187">
    <property type="entry name" value="CcO_II"/>
</dbReference>
<feature type="region of interest" description="Disordered" evidence="9">
    <location>
        <begin position="284"/>
        <end position="310"/>
    </location>
</feature>
<dbReference type="SUPFAM" id="SSF49503">
    <property type="entry name" value="Cupredoxins"/>
    <property type="match status" value="1"/>
</dbReference>
<dbReference type="Gene3D" id="1.10.287.90">
    <property type="match status" value="1"/>
</dbReference>
<evidence type="ECO:0000256" key="1">
    <source>
        <dbReference type="ARBA" id="ARBA00004651"/>
    </source>
</evidence>
<evidence type="ECO:0000256" key="3">
    <source>
        <dbReference type="ARBA" id="ARBA00022448"/>
    </source>
</evidence>
<dbReference type="OrthoDB" id="9783445at2"/>
<dbReference type="InterPro" id="IPR034227">
    <property type="entry name" value="CuRO_UO_II"/>
</dbReference>
<dbReference type="GO" id="GO:0005886">
    <property type="term" value="C:plasma membrane"/>
    <property type="evidence" value="ECO:0007669"/>
    <property type="project" value="UniProtKB-SubCell"/>
</dbReference>
<dbReference type="GO" id="GO:0009486">
    <property type="term" value="F:cytochrome bo3 ubiquinol oxidase activity"/>
    <property type="evidence" value="ECO:0007669"/>
    <property type="project" value="InterPro"/>
</dbReference>
<dbReference type="GO" id="GO:0005507">
    <property type="term" value="F:copper ion binding"/>
    <property type="evidence" value="ECO:0007669"/>
    <property type="project" value="InterPro"/>
</dbReference>
<feature type="domain" description="Cytochrome oxidase subunit II copper A binding" evidence="11">
    <location>
        <begin position="123"/>
        <end position="235"/>
    </location>
</feature>
<dbReference type="Gene3D" id="2.60.40.420">
    <property type="entry name" value="Cupredoxins - blue copper proteins"/>
    <property type="match status" value="1"/>
</dbReference>
<gene>
    <name evidence="12" type="ORF">EG799_09250</name>
</gene>
<reference evidence="12 13" key="1">
    <citation type="submission" date="2018-11" db="EMBL/GenBank/DDBJ databases">
        <title>Erythrobacter spongiae sp. nov., isolated from a marine sponge.</title>
        <authorList>
            <person name="Zhuang L."/>
            <person name="Luo L."/>
        </authorList>
    </citation>
    <scope>NUCLEOTIDE SEQUENCE [LARGE SCALE GENOMIC DNA]</scope>
    <source>
        <strain evidence="12 13">HN-E23</strain>
    </source>
</reference>
<keyword evidence="6" id="KW-0249">Electron transport</keyword>
<organism evidence="12 13">
    <name type="scientific">Aurantiacibacter spongiae</name>
    <dbReference type="NCBI Taxonomy" id="2488860"/>
    <lineage>
        <taxon>Bacteria</taxon>
        <taxon>Pseudomonadati</taxon>
        <taxon>Pseudomonadota</taxon>
        <taxon>Alphaproteobacteria</taxon>
        <taxon>Sphingomonadales</taxon>
        <taxon>Erythrobacteraceae</taxon>
        <taxon>Aurantiacibacter</taxon>
    </lineage>
</organism>
<dbReference type="RefSeq" id="WP_123880544.1">
    <property type="nucleotide sequence ID" value="NZ_RPFZ01000001.1"/>
</dbReference>
<evidence type="ECO:0000256" key="9">
    <source>
        <dbReference type="SAM" id="MobiDB-lite"/>
    </source>
</evidence>
<keyword evidence="7 10" id="KW-1133">Transmembrane helix</keyword>
<accession>A0A3N5CRL5</accession>
<sequence>MNFARRLSCLLAIPLLLTGCSLAKDGILFPAGRVAAIQHDHLVRTTLLVMIVIVPVFVMLPVVLWRYRLTRRDSTYRPDWDFAWPLEVFIWGVPFVIVGLLSFSLWHTTHRLDPYERLDPAGRDPLRIEVVGLDWKFLFIYPDENIASVNELVLPEGREVAFTLTADGPMMSFVVPRLGSQIYAMAGMETQLHLLTDELGDFRGMNTQFNGRHFHEQKFVVRVRDDEGYRDWIAANRAGAPMTLAAYARLARPSTVARPLHFGAVAPNLFDRIVAKYRPAKNTAPMLHGDAPHPPELRPAAHDIPAGAMP</sequence>
<dbReference type="GO" id="GO:0004129">
    <property type="term" value="F:cytochrome-c oxidase activity"/>
    <property type="evidence" value="ECO:0007669"/>
    <property type="project" value="InterPro"/>
</dbReference>
<dbReference type="Pfam" id="PF06481">
    <property type="entry name" value="COX_ARM"/>
    <property type="match status" value="1"/>
</dbReference>
<dbReference type="GO" id="GO:0042773">
    <property type="term" value="P:ATP synthesis coupled electron transport"/>
    <property type="evidence" value="ECO:0007669"/>
    <property type="project" value="TreeGrafter"/>
</dbReference>
<evidence type="ECO:0000256" key="8">
    <source>
        <dbReference type="ARBA" id="ARBA00023136"/>
    </source>
</evidence>
<evidence type="ECO:0000256" key="4">
    <source>
        <dbReference type="ARBA" id="ARBA00022475"/>
    </source>
</evidence>